<dbReference type="AlphaFoldDB" id="A0A9D3ZK59"/>
<dbReference type="InterPro" id="IPR055298">
    <property type="entry name" value="AtLOH3-like"/>
</dbReference>
<keyword evidence="1" id="KW-0472">Membrane</keyword>
<dbReference type="EMBL" id="JAIQCV010000012">
    <property type="protein sequence ID" value="KAH1040436.1"/>
    <property type="molecule type" value="Genomic_DNA"/>
</dbReference>
<reference evidence="2 3" key="1">
    <citation type="journal article" date="2021" name="Plant Biotechnol. J.">
        <title>Multi-omics assisted identification of the key and species-specific regulatory components of drought-tolerant mechanisms in Gossypium stocksii.</title>
        <authorList>
            <person name="Yu D."/>
            <person name="Ke L."/>
            <person name="Zhang D."/>
            <person name="Wu Y."/>
            <person name="Sun Y."/>
            <person name="Mei J."/>
            <person name="Sun J."/>
            <person name="Sun Y."/>
        </authorList>
    </citation>
    <scope>NUCLEOTIDE SEQUENCE [LARGE SCALE GENOMIC DNA]</scope>
    <source>
        <strain evidence="3">cv. E1</strain>
        <tissue evidence="2">Leaf</tissue>
    </source>
</reference>
<keyword evidence="1" id="KW-1133">Transmembrane helix</keyword>
<gene>
    <name evidence="2" type="ORF">J1N35_042179</name>
</gene>
<dbReference type="PANTHER" id="PTHR11697:SF230">
    <property type="entry name" value="ZINC FINGER, MYM DOMAIN CONTAINING 1"/>
    <property type="match status" value="1"/>
</dbReference>
<evidence type="ECO:0000313" key="2">
    <source>
        <dbReference type="EMBL" id="KAH1040436.1"/>
    </source>
</evidence>
<feature type="transmembrane region" description="Helical" evidence="1">
    <location>
        <begin position="12"/>
        <end position="35"/>
    </location>
</feature>
<dbReference type="Proteomes" id="UP000828251">
    <property type="component" value="Unassembled WGS sequence"/>
</dbReference>
<accession>A0A9D3ZK59</accession>
<evidence type="ECO:0000256" key="1">
    <source>
        <dbReference type="SAM" id="Phobius"/>
    </source>
</evidence>
<organism evidence="2 3">
    <name type="scientific">Gossypium stocksii</name>
    <dbReference type="NCBI Taxonomy" id="47602"/>
    <lineage>
        <taxon>Eukaryota</taxon>
        <taxon>Viridiplantae</taxon>
        <taxon>Streptophyta</taxon>
        <taxon>Embryophyta</taxon>
        <taxon>Tracheophyta</taxon>
        <taxon>Spermatophyta</taxon>
        <taxon>Magnoliopsida</taxon>
        <taxon>eudicotyledons</taxon>
        <taxon>Gunneridae</taxon>
        <taxon>Pentapetalae</taxon>
        <taxon>rosids</taxon>
        <taxon>malvids</taxon>
        <taxon>Malvales</taxon>
        <taxon>Malvaceae</taxon>
        <taxon>Malvoideae</taxon>
        <taxon>Gossypium</taxon>
    </lineage>
</organism>
<name>A0A9D3ZK59_9ROSI</name>
<evidence type="ECO:0000313" key="3">
    <source>
        <dbReference type="Proteomes" id="UP000828251"/>
    </source>
</evidence>
<keyword evidence="3" id="KW-1185">Reference proteome</keyword>
<sequence>MAELIDSEADGIYDAMTFVEFVFILHFMIEMLGIIDDLCQALQYKSHDKLNAMQLVSSTKTLLQKFKEYRWDPLFENLKLFCKDHMTEIPNLSALYKAG</sequence>
<dbReference type="OrthoDB" id="1000184at2759"/>
<keyword evidence="1" id="KW-0812">Transmembrane</keyword>
<proteinExistence type="predicted"/>
<dbReference type="PANTHER" id="PTHR11697">
    <property type="entry name" value="GENERAL TRANSCRIPTION FACTOR 2-RELATED ZINC FINGER PROTEIN"/>
    <property type="match status" value="1"/>
</dbReference>
<protein>
    <submittedName>
        <fullName evidence="2">Uncharacterized protein</fullName>
    </submittedName>
</protein>
<comment type="caution">
    <text evidence="2">The sequence shown here is derived from an EMBL/GenBank/DDBJ whole genome shotgun (WGS) entry which is preliminary data.</text>
</comment>